<name>A0A2V4APE9_9PSEU</name>
<evidence type="ECO:0000313" key="1">
    <source>
        <dbReference type="EMBL" id="PXY16541.1"/>
    </source>
</evidence>
<gene>
    <name evidence="1" type="ORF">BAY60_35660</name>
</gene>
<protein>
    <submittedName>
        <fullName evidence="1">Uncharacterized protein</fullName>
    </submittedName>
</protein>
<proteinExistence type="predicted"/>
<reference evidence="1 2" key="1">
    <citation type="submission" date="2016-07" db="EMBL/GenBank/DDBJ databases">
        <title>Draft genome sequence of Prauserella muralis DSM 45305, isolated from a mould-covered wall in an indoor environment.</title>
        <authorList>
            <person name="Ruckert C."/>
            <person name="Albersmeier A."/>
            <person name="Jiang C.-L."/>
            <person name="Jiang Y."/>
            <person name="Kalinowski J."/>
            <person name="Schneider O."/>
            <person name="Winkler A."/>
            <person name="Zotchev S.B."/>
        </authorList>
    </citation>
    <scope>NUCLEOTIDE SEQUENCE [LARGE SCALE GENOMIC DNA]</scope>
    <source>
        <strain evidence="1 2">DSM 45305</strain>
        <plasmid evidence="2">ppmurdsm45305</plasmid>
    </source>
</reference>
<dbReference type="AlphaFoldDB" id="A0A2V4APE9"/>
<geneLocation type="plasmid" evidence="2">
    <name>ppmurdsm45305</name>
</geneLocation>
<dbReference type="EMBL" id="MASW01000024">
    <property type="protein sequence ID" value="PXY16541.1"/>
    <property type="molecule type" value="Genomic_DNA"/>
</dbReference>
<evidence type="ECO:0000313" key="2">
    <source>
        <dbReference type="Proteomes" id="UP000249915"/>
    </source>
</evidence>
<dbReference type="InterPro" id="IPR046632">
    <property type="entry name" value="DUF6744"/>
</dbReference>
<keyword evidence="2" id="KW-1185">Reference proteome</keyword>
<organism evidence="1 2">
    <name type="scientific">Prauserella muralis</name>
    <dbReference type="NCBI Taxonomy" id="588067"/>
    <lineage>
        <taxon>Bacteria</taxon>
        <taxon>Bacillati</taxon>
        <taxon>Actinomycetota</taxon>
        <taxon>Actinomycetes</taxon>
        <taxon>Pseudonocardiales</taxon>
        <taxon>Pseudonocardiaceae</taxon>
        <taxon>Prauserella</taxon>
    </lineage>
</organism>
<accession>A0A2V4APE9</accession>
<keyword evidence="1" id="KW-0614">Plasmid</keyword>
<dbReference type="Pfam" id="PF20529">
    <property type="entry name" value="DUF6744"/>
    <property type="match status" value="1"/>
</dbReference>
<comment type="caution">
    <text evidence="1">The sequence shown here is derived from an EMBL/GenBank/DDBJ whole genome shotgun (WGS) entry which is preliminary data.</text>
</comment>
<sequence>MTQPAAPLPDEEELPGGDAGFVATGDAGFDAYAEALESGEVPVLGHLVLYSIFDGRVTPELLEEWFRELGLDLAFLPGALRRDAAFEKVTGPSGVRTVYPLDDPTADPRTKSRRKADAIDRQATLMLRHVRRNRREIVRHVVREVRDEQETKLSYDSKLGEAVFRFDSSGQRAPGDGELYVAPDNGAIGQLPEAEQGVVRDMLDEIKVAYDHRRTFYSGDKLRGVVREYVEELGGVKVRPTGGVYFVHRQHASTLAALRTLVARFGQGSHFVRIPIPDQDEMREMVVTAFTTQARDELNQLAAEIAAAQRDGASDHLVQKLYRRFRDVQRATAEHSELLSTSLDDTKAALDLVKLQLGSLLATADDTGE</sequence>
<dbReference type="Proteomes" id="UP000249915">
    <property type="component" value="Plasmid pPmurDSM45305"/>
</dbReference>
<dbReference type="RefSeq" id="WP_211787794.1">
    <property type="nucleotide sequence ID" value="NZ_CM009984.1"/>
</dbReference>